<proteinExistence type="predicted"/>
<evidence type="ECO:0000313" key="1">
    <source>
        <dbReference type="EMBL" id="TUM62487.1"/>
    </source>
</evidence>
<evidence type="ECO:0000313" key="2">
    <source>
        <dbReference type="Proteomes" id="UP000319801"/>
    </source>
</evidence>
<gene>
    <name evidence="1" type="ORF">Baya_16932</name>
</gene>
<dbReference type="EMBL" id="VCAZ01000399">
    <property type="protein sequence ID" value="TUM62487.1"/>
    <property type="molecule type" value="Genomic_DNA"/>
</dbReference>
<name>A0A556VX19_BAGYA</name>
<organism evidence="1 2">
    <name type="scientific">Bagarius yarrelli</name>
    <name type="common">Goonch</name>
    <name type="synonym">Bagrus yarrelli</name>
    <dbReference type="NCBI Taxonomy" id="175774"/>
    <lineage>
        <taxon>Eukaryota</taxon>
        <taxon>Metazoa</taxon>
        <taxon>Chordata</taxon>
        <taxon>Craniata</taxon>
        <taxon>Vertebrata</taxon>
        <taxon>Euteleostomi</taxon>
        <taxon>Actinopterygii</taxon>
        <taxon>Neopterygii</taxon>
        <taxon>Teleostei</taxon>
        <taxon>Ostariophysi</taxon>
        <taxon>Siluriformes</taxon>
        <taxon>Sisoridae</taxon>
        <taxon>Sisorinae</taxon>
        <taxon>Bagarius</taxon>
    </lineage>
</organism>
<sequence length="152" mass="17276">MFLIHLPSFFLSARQSYPSTVMWVELDTSAHRRLYTCFLAWLGRFFSFPTTASSTAPFVSVGGTFVGFPVTGTRIGFDRARLLGRFGAFEWSTCCFCPLGFARCSGRRFWCSAHRSSGFCPAVCARLFLRFRRGNKDEGDEEDEEEIFIKEA</sequence>
<dbReference type="AlphaFoldDB" id="A0A556VX19"/>
<accession>A0A556VX19</accession>
<keyword evidence="2" id="KW-1185">Reference proteome</keyword>
<protein>
    <submittedName>
        <fullName evidence="1">Uncharacterized protein</fullName>
    </submittedName>
</protein>
<comment type="caution">
    <text evidence="1">The sequence shown here is derived from an EMBL/GenBank/DDBJ whole genome shotgun (WGS) entry which is preliminary data.</text>
</comment>
<reference evidence="1 2" key="1">
    <citation type="journal article" date="2019" name="Genome Biol. Evol.">
        <title>Whole-Genome Sequencing of the Giant Devil Catfish, Bagarius yarrelli.</title>
        <authorList>
            <person name="Jiang W."/>
            <person name="Lv Y."/>
            <person name="Cheng L."/>
            <person name="Yang K."/>
            <person name="Chao B."/>
            <person name="Wang X."/>
            <person name="Li Y."/>
            <person name="Pan X."/>
            <person name="You X."/>
            <person name="Zhang Y."/>
            <person name="Yang J."/>
            <person name="Li J."/>
            <person name="Zhang X."/>
            <person name="Liu S."/>
            <person name="Sun C."/>
            <person name="Yang J."/>
            <person name="Shi Q."/>
        </authorList>
    </citation>
    <scope>NUCLEOTIDE SEQUENCE [LARGE SCALE GENOMIC DNA]</scope>
    <source>
        <strain evidence="1">JWS20170419001</strain>
        <tissue evidence="1">Muscle</tissue>
    </source>
</reference>
<dbReference type="Proteomes" id="UP000319801">
    <property type="component" value="Unassembled WGS sequence"/>
</dbReference>